<feature type="domain" description="N-acetyltransferase" evidence="3">
    <location>
        <begin position="8"/>
        <end position="158"/>
    </location>
</feature>
<dbReference type="PROSITE" id="PS51186">
    <property type="entry name" value="GNAT"/>
    <property type="match status" value="1"/>
</dbReference>
<dbReference type="CDD" id="cd04301">
    <property type="entry name" value="NAT_SF"/>
    <property type="match status" value="1"/>
</dbReference>
<dbReference type="Proteomes" id="UP000267408">
    <property type="component" value="Unassembled WGS sequence"/>
</dbReference>
<organism evidence="5 6">
    <name type="scientific">Kitasatospora cineracea</name>
    <dbReference type="NCBI Taxonomy" id="88074"/>
    <lineage>
        <taxon>Bacteria</taxon>
        <taxon>Bacillati</taxon>
        <taxon>Actinomycetota</taxon>
        <taxon>Actinomycetes</taxon>
        <taxon>Kitasatosporales</taxon>
        <taxon>Streptomycetaceae</taxon>
        <taxon>Kitasatospora</taxon>
    </lineage>
</organism>
<name>A0A3N4RPC3_9ACTN</name>
<dbReference type="InterPro" id="IPR000182">
    <property type="entry name" value="GNAT_dom"/>
</dbReference>
<reference evidence="6 7" key="1">
    <citation type="submission" date="2018-11" db="EMBL/GenBank/DDBJ databases">
        <title>Sequencing the genomes of 1000 actinobacteria strains.</title>
        <authorList>
            <person name="Klenk H.-P."/>
        </authorList>
    </citation>
    <scope>NUCLEOTIDE SEQUENCE [LARGE SCALE GENOMIC DNA]</scope>
    <source>
        <strain evidence="4 7">DSM 44780</strain>
        <strain evidence="5 6">DSM 44781</strain>
    </source>
</reference>
<gene>
    <name evidence="5" type="ORF">EDD38_3605</name>
    <name evidence="4" type="ORF">EDD39_3103</name>
</gene>
<dbReference type="EMBL" id="RKQG01000001">
    <property type="protein sequence ID" value="RPE35258.1"/>
    <property type="molecule type" value="Genomic_DNA"/>
</dbReference>
<dbReference type="RefSeq" id="WP_123556494.1">
    <property type="nucleotide sequence ID" value="NZ_JBEYIY010000045.1"/>
</dbReference>
<dbReference type="PANTHER" id="PTHR43877:SF2">
    <property type="entry name" value="AMINOALKYLPHOSPHONATE N-ACETYLTRANSFERASE-RELATED"/>
    <property type="match status" value="1"/>
</dbReference>
<keyword evidence="1 4" id="KW-0808">Transferase</keyword>
<evidence type="ECO:0000259" key="3">
    <source>
        <dbReference type="PROSITE" id="PS51186"/>
    </source>
</evidence>
<dbReference type="PANTHER" id="PTHR43877">
    <property type="entry name" value="AMINOALKYLPHOSPHONATE N-ACETYLTRANSFERASE-RELATED-RELATED"/>
    <property type="match status" value="1"/>
</dbReference>
<dbReference type="InterPro" id="IPR016181">
    <property type="entry name" value="Acyl_CoA_acyltransferase"/>
</dbReference>
<evidence type="ECO:0000313" key="5">
    <source>
        <dbReference type="EMBL" id="RPE35258.1"/>
    </source>
</evidence>
<protein>
    <submittedName>
        <fullName evidence="4 5">GNAT family N-acyltransferase</fullName>
    </submittedName>
</protein>
<sequence>MGTPLTGVSIRVVDGDAEMALARGVRHEVFVVEQDVPPELEYDEYDATSAHLLAVGPDGAALGTARLIHGAEALAMTGGTEGRVLLGRLAVVAAARGTGLGARLVRAVEELGREHGAREVELHAQVQALGFYERLGYAAEGPVYDDAGIPHRTMTRVL</sequence>
<dbReference type="AlphaFoldDB" id="A0A3N4RPC3"/>
<dbReference type="GO" id="GO:0016747">
    <property type="term" value="F:acyltransferase activity, transferring groups other than amino-acyl groups"/>
    <property type="evidence" value="ECO:0007669"/>
    <property type="project" value="InterPro"/>
</dbReference>
<dbReference type="SUPFAM" id="SSF55729">
    <property type="entry name" value="Acyl-CoA N-acyltransferases (Nat)"/>
    <property type="match status" value="1"/>
</dbReference>
<comment type="caution">
    <text evidence="5">The sequence shown here is derived from an EMBL/GenBank/DDBJ whole genome shotgun (WGS) entry which is preliminary data.</text>
</comment>
<dbReference type="Pfam" id="PF13673">
    <property type="entry name" value="Acetyltransf_10"/>
    <property type="match status" value="1"/>
</dbReference>
<proteinExistence type="predicted"/>
<dbReference type="InterPro" id="IPR050832">
    <property type="entry name" value="Bact_Acetyltransf"/>
</dbReference>
<evidence type="ECO:0000256" key="1">
    <source>
        <dbReference type="ARBA" id="ARBA00022679"/>
    </source>
</evidence>
<dbReference type="OrthoDB" id="9796171at2"/>
<evidence type="ECO:0000256" key="2">
    <source>
        <dbReference type="ARBA" id="ARBA00023315"/>
    </source>
</evidence>
<evidence type="ECO:0000313" key="6">
    <source>
        <dbReference type="Proteomes" id="UP000266906"/>
    </source>
</evidence>
<evidence type="ECO:0000313" key="7">
    <source>
        <dbReference type="Proteomes" id="UP000267408"/>
    </source>
</evidence>
<keyword evidence="2 4" id="KW-0012">Acyltransferase</keyword>
<accession>A0A3N4RPC3</accession>
<accession>A0A8G1UJ74</accession>
<keyword evidence="6" id="KW-1185">Reference proteome</keyword>
<dbReference type="Gene3D" id="3.40.630.30">
    <property type="match status" value="1"/>
</dbReference>
<evidence type="ECO:0000313" key="4">
    <source>
        <dbReference type="EMBL" id="ROR44893.1"/>
    </source>
</evidence>
<dbReference type="EMBL" id="RJVJ01000001">
    <property type="protein sequence ID" value="ROR44893.1"/>
    <property type="molecule type" value="Genomic_DNA"/>
</dbReference>
<dbReference type="Proteomes" id="UP000266906">
    <property type="component" value="Unassembled WGS sequence"/>
</dbReference>